<dbReference type="Proteomes" id="UP001150538">
    <property type="component" value="Unassembled WGS sequence"/>
</dbReference>
<dbReference type="GO" id="GO:0003756">
    <property type="term" value="F:protein disulfide isomerase activity"/>
    <property type="evidence" value="ECO:0007669"/>
    <property type="project" value="InterPro"/>
</dbReference>
<evidence type="ECO:0000256" key="1">
    <source>
        <dbReference type="ARBA" id="ARBA00006347"/>
    </source>
</evidence>
<dbReference type="PROSITE" id="PS51352">
    <property type="entry name" value="THIOREDOXIN_2"/>
    <property type="match status" value="1"/>
</dbReference>
<evidence type="ECO:0000259" key="6">
    <source>
        <dbReference type="PROSITE" id="PS51352"/>
    </source>
</evidence>
<evidence type="ECO:0000313" key="8">
    <source>
        <dbReference type="Proteomes" id="UP001150538"/>
    </source>
</evidence>
<dbReference type="PANTHER" id="PTHR45672:SF11">
    <property type="entry name" value="PROTEIN DISULFIDE-ISOMERASE C17H9.14C"/>
    <property type="match status" value="1"/>
</dbReference>
<evidence type="ECO:0000256" key="3">
    <source>
        <dbReference type="ARBA" id="ARBA00022737"/>
    </source>
</evidence>
<dbReference type="SUPFAM" id="SSF52833">
    <property type="entry name" value="Thioredoxin-like"/>
    <property type="match status" value="2"/>
</dbReference>
<dbReference type="NCBIfam" id="TIGR01126">
    <property type="entry name" value="pdi_dom"/>
    <property type="match status" value="1"/>
</dbReference>
<gene>
    <name evidence="7" type="ORF">H4219_000231</name>
</gene>
<dbReference type="EMBL" id="JANBPU010000002">
    <property type="protein sequence ID" value="KAJ1921885.1"/>
    <property type="molecule type" value="Genomic_DNA"/>
</dbReference>
<feature type="domain" description="Thioredoxin" evidence="6">
    <location>
        <begin position="75"/>
        <end position="197"/>
    </location>
</feature>
<keyword evidence="8" id="KW-1185">Reference proteome</keyword>
<dbReference type="PROSITE" id="PS00194">
    <property type="entry name" value="THIOREDOXIN_1"/>
    <property type="match status" value="1"/>
</dbReference>
<dbReference type="PRINTS" id="PR00421">
    <property type="entry name" value="THIOREDOXIN"/>
</dbReference>
<dbReference type="OrthoDB" id="10264505at2759"/>
<feature type="region of interest" description="Disordered" evidence="5">
    <location>
        <begin position="260"/>
        <end position="282"/>
    </location>
</feature>
<proteinExistence type="inferred from homology"/>
<feature type="compositionally biased region" description="Basic and acidic residues" evidence="5">
    <location>
        <begin position="271"/>
        <end position="282"/>
    </location>
</feature>
<dbReference type="Gene3D" id="3.40.30.10">
    <property type="entry name" value="Glutaredoxin"/>
    <property type="match status" value="2"/>
</dbReference>
<evidence type="ECO:0000256" key="4">
    <source>
        <dbReference type="RuleBase" id="RU004208"/>
    </source>
</evidence>
<keyword evidence="3" id="KW-0677">Repeat</keyword>
<evidence type="ECO:0000256" key="2">
    <source>
        <dbReference type="ARBA" id="ARBA00022729"/>
    </source>
</evidence>
<dbReference type="GO" id="GO:0005783">
    <property type="term" value="C:endoplasmic reticulum"/>
    <property type="evidence" value="ECO:0007669"/>
    <property type="project" value="TreeGrafter"/>
</dbReference>
<dbReference type="AlphaFoldDB" id="A0A9W8A644"/>
<dbReference type="InterPro" id="IPR017937">
    <property type="entry name" value="Thioredoxin_CS"/>
</dbReference>
<comment type="caution">
    <text evidence="7">The sequence shown here is derived from an EMBL/GenBank/DDBJ whole genome shotgun (WGS) entry which is preliminary data.</text>
</comment>
<dbReference type="InterPro" id="IPR013766">
    <property type="entry name" value="Thioredoxin_domain"/>
</dbReference>
<dbReference type="InterPro" id="IPR036249">
    <property type="entry name" value="Thioredoxin-like_sf"/>
</dbReference>
<dbReference type="InterPro" id="IPR005788">
    <property type="entry name" value="PDI_thioredoxin-like_dom"/>
</dbReference>
<protein>
    <recommendedName>
        <fullName evidence="6">Thioredoxin domain-containing protein</fullName>
    </recommendedName>
</protein>
<accession>A0A9W8A644</accession>
<organism evidence="7 8">
    <name type="scientific">Mycoemilia scoparia</name>
    <dbReference type="NCBI Taxonomy" id="417184"/>
    <lineage>
        <taxon>Eukaryota</taxon>
        <taxon>Fungi</taxon>
        <taxon>Fungi incertae sedis</taxon>
        <taxon>Zoopagomycota</taxon>
        <taxon>Kickxellomycotina</taxon>
        <taxon>Kickxellomycetes</taxon>
        <taxon>Kickxellales</taxon>
        <taxon>Kickxellaceae</taxon>
        <taxon>Mycoemilia</taxon>
    </lineage>
</organism>
<comment type="similarity">
    <text evidence="1 4">Belongs to the protein disulfide isomerase family.</text>
</comment>
<evidence type="ECO:0000256" key="5">
    <source>
        <dbReference type="SAM" id="MobiDB-lite"/>
    </source>
</evidence>
<dbReference type="InterPro" id="IPR051063">
    <property type="entry name" value="PDI"/>
</dbReference>
<dbReference type="Pfam" id="PF00085">
    <property type="entry name" value="Thioredoxin"/>
    <property type="match status" value="2"/>
</dbReference>
<dbReference type="PANTHER" id="PTHR45672">
    <property type="entry name" value="PROTEIN DISULFIDE-ISOMERASE C17H9.14C-RELATED"/>
    <property type="match status" value="1"/>
</dbReference>
<dbReference type="GO" id="GO:0006457">
    <property type="term" value="P:protein folding"/>
    <property type="evidence" value="ECO:0007669"/>
    <property type="project" value="TreeGrafter"/>
</dbReference>
<keyword evidence="2" id="KW-0732">Signal</keyword>
<reference evidence="7" key="1">
    <citation type="submission" date="2022-07" db="EMBL/GenBank/DDBJ databases">
        <title>Phylogenomic reconstructions and comparative analyses of Kickxellomycotina fungi.</title>
        <authorList>
            <person name="Reynolds N.K."/>
            <person name="Stajich J.E."/>
            <person name="Barry K."/>
            <person name="Grigoriev I.V."/>
            <person name="Crous P."/>
            <person name="Smith M.E."/>
        </authorList>
    </citation>
    <scope>NUCLEOTIDE SEQUENCE</scope>
    <source>
        <strain evidence="7">NBRC 100468</strain>
    </source>
</reference>
<evidence type="ECO:0000313" key="7">
    <source>
        <dbReference type="EMBL" id="KAJ1921885.1"/>
    </source>
</evidence>
<sequence length="282" mass="31538">MSKAYTKFAEFFSSKKDEVIIAKIDADEHRDIGNHFKIKGFPTLLWFPKGHPDSPEPYEGSRDFDSLSFFVKKKLASGSSTGEVSDPLTILDNKNFDSIALDEAKSVLVDFYAPWCGHCKKLAPTFEKLAKVFEDEKDVTIAKYDASNDREIIKRFGIKGFPTIIFFPAGKDSEHLEFAEANRSLKSLVQFVNQHAGTNKSPEEIKTHASNEVAAFDEIIETYIEALKAGYLLMTDKIRSVFGTLNKNIINVVNKFTKPAEEGAASNQDPAAEKHTSIKDEL</sequence>
<name>A0A9W8A644_9FUNG</name>